<dbReference type="PANTHER" id="PTHR43280:SF32">
    <property type="entry name" value="TRANSCRIPTIONAL REGULATORY PROTEIN"/>
    <property type="match status" value="1"/>
</dbReference>
<reference evidence="5" key="1">
    <citation type="journal article" date="2012" name="PLoS ONE">
        <title>Gene sets for utilization of primary and secondary nutrition supplies in the distal gut of endangered iberian lynx.</title>
        <authorList>
            <person name="Alcaide M."/>
            <person name="Messina E."/>
            <person name="Richter M."/>
            <person name="Bargiela R."/>
            <person name="Peplies J."/>
            <person name="Huws S.A."/>
            <person name="Newbold C.J."/>
            <person name="Golyshin P.N."/>
            <person name="Simon M.A."/>
            <person name="Lopez G."/>
            <person name="Yakimov M.M."/>
            <person name="Ferrer M."/>
        </authorList>
    </citation>
    <scope>NUCLEOTIDE SEQUENCE</scope>
</reference>
<evidence type="ECO:0000256" key="3">
    <source>
        <dbReference type="ARBA" id="ARBA00023163"/>
    </source>
</evidence>
<evidence type="ECO:0000259" key="4">
    <source>
        <dbReference type="PROSITE" id="PS01124"/>
    </source>
</evidence>
<gene>
    <name evidence="5" type="ORF">EVA_11748</name>
</gene>
<proteinExistence type="predicted"/>
<comment type="caution">
    <text evidence="5">The sequence shown here is derived from an EMBL/GenBank/DDBJ whole genome shotgun (WGS) entry which is preliminary data.</text>
</comment>
<sequence length="278" mass="32091">MGTDLLILDDVMGEKLETMPMQLGFLLLCFCTEGEATFSLSGKQRILHQGELLISLGEQVFSDAIMSDDFHATVVLMSRSYAQDCIVGLNYMWPYLLYVMQHPIISFSDEEQSWIMDCYGILRRRLLKKSGRYLREPIVALTRAFYFEICNLLDDRVQQELPIIQNRSYAIFDKFIRLVSQNFKKERSVEWYSNEMCLTPKHLSEVMKAVSGKTAGQWITSMVMTEIKTLLQNTSLSIKEIAQEMNFPNQSFLGKYFKNIEGISPTEFRKGSLDGEEE</sequence>
<dbReference type="AlphaFoldDB" id="J9FYV4"/>
<dbReference type="InterPro" id="IPR009057">
    <property type="entry name" value="Homeodomain-like_sf"/>
</dbReference>
<accession>J9FYV4</accession>
<protein>
    <submittedName>
        <fullName evidence="5">Transcriptional regulator, AraC family</fullName>
    </submittedName>
</protein>
<dbReference type="Gene3D" id="1.10.10.60">
    <property type="entry name" value="Homeodomain-like"/>
    <property type="match status" value="1"/>
</dbReference>
<dbReference type="GO" id="GO:0003700">
    <property type="term" value="F:DNA-binding transcription factor activity"/>
    <property type="evidence" value="ECO:0007669"/>
    <property type="project" value="InterPro"/>
</dbReference>
<dbReference type="EMBL" id="AMCI01003509">
    <property type="protein sequence ID" value="EJX00147.1"/>
    <property type="molecule type" value="Genomic_DNA"/>
</dbReference>
<dbReference type="SUPFAM" id="SSF46689">
    <property type="entry name" value="Homeodomain-like"/>
    <property type="match status" value="1"/>
</dbReference>
<dbReference type="PANTHER" id="PTHR43280">
    <property type="entry name" value="ARAC-FAMILY TRANSCRIPTIONAL REGULATOR"/>
    <property type="match status" value="1"/>
</dbReference>
<keyword evidence="2" id="KW-0238">DNA-binding</keyword>
<organism evidence="5">
    <name type="scientific">gut metagenome</name>
    <dbReference type="NCBI Taxonomy" id="749906"/>
    <lineage>
        <taxon>unclassified sequences</taxon>
        <taxon>metagenomes</taxon>
        <taxon>organismal metagenomes</taxon>
    </lineage>
</organism>
<dbReference type="Pfam" id="PF12833">
    <property type="entry name" value="HTH_18"/>
    <property type="match status" value="1"/>
</dbReference>
<dbReference type="SMART" id="SM00342">
    <property type="entry name" value="HTH_ARAC"/>
    <property type="match status" value="1"/>
</dbReference>
<keyword evidence="1" id="KW-0805">Transcription regulation</keyword>
<dbReference type="GO" id="GO:0043565">
    <property type="term" value="F:sequence-specific DNA binding"/>
    <property type="evidence" value="ECO:0007669"/>
    <property type="project" value="InterPro"/>
</dbReference>
<evidence type="ECO:0000256" key="1">
    <source>
        <dbReference type="ARBA" id="ARBA00023015"/>
    </source>
</evidence>
<name>J9FYV4_9ZZZZ</name>
<evidence type="ECO:0000313" key="5">
    <source>
        <dbReference type="EMBL" id="EJX00147.1"/>
    </source>
</evidence>
<evidence type="ECO:0000256" key="2">
    <source>
        <dbReference type="ARBA" id="ARBA00023125"/>
    </source>
</evidence>
<dbReference type="InterPro" id="IPR018060">
    <property type="entry name" value="HTH_AraC"/>
</dbReference>
<keyword evidence="3" id="KW-0804">Transcription</keyword>
<feature type="domain" description="HTH araC/xylS-type" evidence="4">
    <location>
        <begin position="173"/>
        <end position="271"/>
    </location>
</feature>
<dbReference type="PROSITE" id="PS01124">
    <property type="entry name" value="HTH_ARAC_FAMILY_2"/>
    <property type="match status" value="1"/>
</dbReference>